<dbReference type="Pfam" id="PF18765">
    <property type="entry name" value="Polbeta"/>
    <property type="match status" value="1"/>
</dbReference>
<keyword evidence="2" id="KW-0808">Transferase</keyword>
<dbReference type="GO" id="GO:0016740">
    <property type="term" value="F:transferase activity"/>
    <property type="evidence" value="ECO:0007669"/>
    <property type="project" value="UniProtKB-KW"/>
</dbReference>
<accession>A0A1H6FDY9</accession>
<dbReference type="Proteomes" id="UP000236724">
    <property type="component" value="Unassembled WGS sequence"/>
</dbReference>
<dbReference type="InterPro" id="IPR041633">
    <property type="entry name" value="Polbeta"/>
</dbReference>
<dbReference type="Gene3D" id="3.30.460.10">
    <property type="entry name" value="Beta Polymerase, domain 2"/>
    <property type="match status" value="1"/>
</dbReference>
<dbReference type="RefSeq" id="WP_103921192.1">
    <property type="nucleotide sequence ID" value="NZ_FMSV02000533.1"/>
</dbReference>
<organism evidence="2 3">
    <name type="scientific">Candidatus Venteria ishoeyi</name>
    <dbReference type="NCBI Taxonomy" id="1899563"/>
    <lineage>
        <taxon>Bacteria</taxon>
        <taxon>Pseudomonadati</taxon>
        <taxon>Pseudomonadota</taxon>
        <taxon>Gammaproteobacteria</taxon>
        <taxon>Thiotrichales</taxon>
        <taxon>Thiotrichaceae</taxon>
        <taxon>Venteria</taxon>
    </lineage>
</organism>
<dbReference type="SUPFAM" id="SSF81301">
    <property type="entry name" value="Nucleotidyltransferase"/>
    <property type="match status" value="1"/>
</dbReference>
<sequence>MTPKLLHKLSLLKRKYAPEGFIIVGIFGSYARNEETAHSDIDILYRCSDKILKKYRGWEFFSYYNKIKIALEQELGKPVDLADQRALNKIGKKYILSELINVS</sequence>
<evidence type="ECO:0000313" key="2">
    <source>
        <dbReference type="EMBL" id="SEH07549.1"/>
    </source>
</evidence>
<name>A0A1H6FDY9_9GAMM</name>
<evidence type="ECO:0000313" key="3">
    <source>
        <dbReference type="Proteomes" id="UP000236724"/>
    </source>
</evidence>
<dbReference type="EMBL" id="FMSV02000533">
    <property type="protein sequence ID" value="SEH07549.1"/>
    <property type="molecule type" value="Genomic_DNA"/>
</dbReference>
<dbReference type="OrthoDB" id="9809323at2"/>
<dbReference type="CDD" id="cd05403">
    <property type="entry name" value="NT_KNTase_like"/>
    <property type="match status" value="1"/>
</dbReference>
<dbReference type="AlphaFoldDB" id="A0A1H6FDY9"/>
<keyword evidence="3" id="KW-1185">Reference proteome</keyword>
<protein>
    <submittedName>
        <fullName evidence="2">Nucleotidyltransferase domain protein</fullName>
    </submittedName>
</protein>
<proteinExistence type="predicted"/>
<feature type="domain" description="Polymerase beta nucleotidyltransferase" evidence="1">
    <location>
        <begin position="23"/>
        <end position="95"/>
    </location>
</feature>
<reference evidence="2 3" key="1">
    <citation type="submission" date="2016-10" db="EMBL/GenBank/DDBJ databases">
        <authorList>
            <person name="de Groot N.N."/>
        </authorList>
    </citation>
    <scope>NUCLEOTIDE SEQUENCE [LARGE SCALE GENOMIC DNA]</scope>
    <source>
        <strain evidence="2">MBHS1</strain>
    </source>
</reference>
<dbReference type="InterPro" id="IPR043519">
    <property type="entry name" value="NT_sf"/>
</dbReference>
<evidence type="ECO:0000259" key="1">
    <source>
        <dbReference type="Pfam" id="PF18765"/>
    </source>
</evidence>
<gene>
    <name evidence="2" type="ORF">MBHS_03425</name>
</gene>